<evidence type="ECO:0000256" key="7">
    <source>
        <dbReference type="SAM" id="MobiDB-lite"/>
    </source>
</evidence>
<dbReference type="CDD" id="cd17546">
    <property type="entry name" value="REC_hyHK_CKI1_RcsC-like"/>
    <property type="match status" value="1"/>
</dbReference>
<dbReference type="Gene3D" id="3.40.50.2300">
    <property type="match status" value="1"/>
</dbReference>
<dbReference type="SMART" id="SM00388">
    <property type="entry name" value="HisKA"/>
    <property type="match status" value="1"/>
</dbReference>
<keyword evidence="3 6" id="KW-0597">Phosphoprotein</keyword>
<feature type="transmembrane region" description="Helical" evidence="8">
    <location>
        <begin position="247"/>
        <end position="266"/>
    </location>
</feature>
<gene>
    <name evidence="11" type="ORF">BD626DRAFT_513149</name>
</gene>
<evidence type="ECO:0000256" key="6">
    <source>
        <dbReference type="PROSITE-ProRule" id="PRU00169"/>
    </source>
</evidence>
<sequence>MAIAKPRPALRFMPHSTPAQLQQSSSSPPSSSVGDKTPTRFWAESPLSSKELPPPAVQTPNKPHLRLRFPFHLAAQWARTKGHVRKRLGTPSTLPFADPTCVPPLPSPTFVPPTPIHPAPHADGLVDEVVVDRSWADGWGENESETDAASVFDDASSWKPDVNNAAAPHTGLWASAPLLAFCRWTIWPIIVDFFSSRFDDPKTEQEYQTSEWQTSKRRTLWASVFFLINYVLGAVFIPDPIELPDKIYYYGIATVLTLPLPFMCAYDFPVKYPYSYQVFLSISTWSWAFYQVLFVYLCGLYDDEHSSFTCGSKDFLATYYYTAALQAVALYGANLKRFSAALGALIFWIFSICLILPDRVSYIRNLINFVVYEAVLIYMHFQRERSARKLFITTLQLKMQIEQTQDARCNERKAADSKRRLTSYVFHEVRVPLNTALLAVQNMEASGKVEQVEFNALGGSLSMMSKVLNDVLDFNRMDSGRFESLSVPYSFHSVMRSLFVPLRLATDARGLELVIDLDDRIDVAARRAAYEAMGMTPAEVASSLAEAPVDDSVGRVMGDETRLRQIVTNLASNACKFTPAGGKLAITTRLVYPEARNEAAEKLDMAEKEGLDSPERTLNGASQHSARPRSGYSTASRHQDNAGLPYDRIVVRIEVCDTGSGIRAQDMVDNKLFSAFNQTEQGRQQGGKGTGLGLALVRQIVKLSGGRLGVRSRVGAGSTFWVELPLGVGEKTLLARGPPPPGTGGPATPHILPVSLPDTDEEDVTRDVGARTSASSAPNAVSVRTGGTNSNTDDAVVAPPRPWDAPRHRNDSSLDTSSVRTGRSGSAMHGIMDQGGQFELMLRRYATTTVPTRTLGDFVPPAEFAPSTAPTALHGTPMSPIPASPRLDEDLSNPTTPRSSAYMPEQLTLTPARPPMLQLLSGPRPPSLPSPSVPTFEAAISASTTRLQAQRFDGTSVLVVDDDKTTRMLMKRMLERMGCTVAVAENGAVALKLMGVSEVIASPSSEISDPVGALCLPPTPGEEVRFDVVFMDNQMPVVSGVGAARRLRELGRDDFLVGVTGNALQTDQREYLDAGVNRLLTKPVLEENMREMLLLGIERRKAEQRTPVGMSRTTNPLEVQHLSDPPGTLVRSRPPSSLRLSPRDGGRPTA</sequence>
<evidence type="ECO:0000256" key="4">
    <source>
        <dbReference type="ARBA" id="ARBA00022679"/>
    </source>
</evidence>
<dbReference type="InterPro" id="IPR036097">
    <property type="entry name" value="HisK_dim/P_sf"/>
</dbReference>
<keyword evidence="4" id="KW-0808">Transferase</keyword>
<feature type="domain" description="Histidine kinase" evidence="9">
    <location>
        <begin position="424"/>
        <end position="728"/>
    </location>
</feature>
<reference evidence="11 12" key="1">
    <citation type="journal article" date="2019" name="New Phytol.">
        <title>Comparative genomics reveals unique wood-decay strategies and fruiting body development in the Schizophyllaceae.</title>
        <authorList>
            <person name="Almasi E."/>
            <person name="Sahu N."/>
            <person name="Krizsan K."/>
            <person name="Balint B."/>
            <person name="Kovacs G.M."/>
            <person name="Kiss B."/>
            <person name="Cseklye J."/>
            <person name="Drula E."/>
            <person name="Henrissat B."/>
            <person name="Nagy I."/>
            <person name="Chovatia M."/>
            <person name="Adam C."/>
            <person name="LaButti K."/>
            <person name="Lipzen A."/>
            <person name="Riley R."/>
            <person name="Grigoriev I.V."/>
            <person name="Nagy L.G."/>
        </authorList>
    </citation>
    <scope>NUCLEOTIDE SEQUENCE [LARGE SCALE GENOMIC DNA]</scope>
    <source>
        <strain evidence="11 12">NL-1724</strain>
    </source>
</reference>
<dbReference type="InterPro" id="IPR003594">
    <property type="entry name" value="HATPase_dom"/>
</dbReference>
<dbReference type="Pfam" id="PF02518">
    <property type="entry name" value="HATPase_c"/>
    <property type="match status" value="1"/>
</dbReference>
<feature type="domain" description="Response regulatory" evidence="10">
    <location>
        <begin position="956"/>
        <end position="1097"/>
    </location>
</feature>
<dbReference type="InterPro" id="IPR003661">
    <property type="entry name" value="HisK_dim/P_dom"/>
</dbReference>
<feature type="region of interest" description="Disordered" evidence="7">
    <location>
        <begin position="1"/>
        <end position="59"/>
    </location>
</feature>
<dbReference type="EMBL" id="VDMD01000041">
    <property type="protein sequence ID" value="TRM57872.1"/>
    <property type="molecule type" value="Genomic_DNA"/>
</dbReference>
<dbReference type="PANTHER" id="PTHR43047">
    <property type="entry name" value="TWO-COMPONENT HISTIDINE PROTEIN KINASE"/>
    <property type="match status" value="1"/>
</dbReference>
<dbReference type="STRING" id="97359.A0A550BZ94"/>
<keyword evidence="8" id="KW-0472">Membrane</keyword>
<dbReference type="InterPro" id="IPR011006">
    <property type="entry name" value="CheY-like_superfamily"/>
</dbReference>
<feature type="compositionally biased region" description="Basic and acidic residues" evidence="7">
    <location>
        <begin position="1141"/>
        <end position="1150"/>
    </location>
</feature>
<dbReference type="PRINTS" id="PR00344">
    <property type="entry name" value="BCTRLSENSOR"/>
</dbReference>
<feature type="transmembrane region" description="Helical" evidence="8">
    <location>
        <begin position="278"/>
        <end position="297"/>
    </location>
</feature>
<dbReference type="PROSITE" id="PS50110">
    <property type="entry name" value="RESPONSE_REGULATORY"/>
    <property type="match status" value="1"/>
</dbReference>
<dbReference type="InterPro" id="IPR036890">
    <property type="entry name" value="HATPase_C_sf"/>
</dbReference>
<evidence type="ECO:0000259" key="9">
    <source>
        <dbReference type="PROSITE" id="PS50109"/>
    </source>
</evidence>
<evidence type="ECO:0000259" key="10">
    <source>
        <dbReference type="PROSITE" id="PS50110"/>
    </source>
</evidence>
<dbReference type="Gene3D" id="1.10.287.130">
    <property type="match status" value="1"/>
</dbReference>
<dbReference type="InterPro" id="IPR005467">
    <property type="entry name" value="His_kinase_dom"/>
</dbReference>
<dbReference type="Pfam" id="PF00072">
    <property type="entry name" value="Response_reg"/>
    <property type="match status" value="1"/>
</dbReference>
<evidence type="ECO:0000256" key="8">
    <source>
        <dbReference type="SAM" id="Phobius"/>
    </source>
</evidence>
<keyword evidence="8" id="KW-0812">Transmembrane</keyword>
<dbReference type="GO" id="GO:0005886">
    <property type="term" value="C:plasma membrane"/>
    <property type="evidence" value="ECO:0007669"/>
    <property type="project" value="TreeGrafter"/>
</dbReference>
<feature type="modified residue" description="4-aspartylphosphate" evidence="6">
    <location>
        <position position="1032"/>
    </location>
</feature>
<feature type="compositionally biased region" description="Basic and acidic residues" evidence="7">
    <location>
        <begin position="606"/>
        <end position="615"/>
    </location>
</feature>
<evidence type="ECO:0000256" key="5">
    <source>
        <dbReference type="ARBA" id="ARBA00022777"/>
    </source>
</evidence>
<keyword evidence="8" id="KW-1133">Transmembrane helix</keyword>
<keyword evidence="12" id="KW-1185">Reference proteome</keyword>
<dbReference type="Gene3D" id="3.30.565.10">
    <property type="entry name" value="Histidine kinase-like ATPase, C-terminal domain"/>
    <property type="match status" value="1"/>
</dbReference>
<dbReference type="InterPro" id="IPR001789">
    <property type="entry name" value="Sig_transdc_resp-reg_receiver"/>
</dbReference>
<evidence type="ECO:0000313" key="12">
    <source>
        <dbReference type="Proteomes" id="UP000320762"/>
    </source>
</evidence>
<evidence type="ECO:0000256" key="2">
    <source>
        <dbReference type="ARBA" id="ARBA00012438"/>
    </source>
</evidence>
<dbReference type="AlphaFoldDB" id="A0A550BZ94"/>
<organism evidence="11 12">
    <name type="scientific">Schizophyllum amplum</name>
    <dbReference type="NCBI Taxonomy" id="97359"/>
    <lineage>
        <taxon>Eukaryota</taxon>
        <taxon>Fungi</taxon>
        <taxon>Dikarya</taxon>
        <taxon>Basidiomycota</taxon>
        <taxon>Agaricomycotina</taxon>
        <taxon>Agaricomycetes</taxon>
        <taxon>Agaricomycetidae</taxon>
        <taxon>Agaricales</taxon>
        <taxon>Schizophyllaceae</taxon>
        <taxon>Schizophyllum</taxon>
    </lineage>
</organism>
<dbReference type="InterPro" id="IPR004358">
    <property type="entry name" value="Sig_transdc_His_kin-like_C"/>
</dbReference>
<dbReference type="EC" id="2.7.13.3" evidence="2"/>
<dbReference type="SUPFAM" id="SSF55874">
    <property type="entry name" value="ATPase domain of HSP90 chaperone/DNA topoisomerase II/histidine kinase"/>
    <property type="match status" value="1"/>
</dbReference>
<feature type="transmembrane region" description="Helical" evidence="8">
    <location>
        <begin position="317"/>
        <end position="333"/>
    </location>
</feature>
<evidence type="ECO:0000256" key="3">
    <source>
        <dbReference type="ARBA" id="ARBA00022553"/>
    </source>
</evidence>
<dbReference type="GO" id="GO:0009927">
    <property type="term" value="F:histidine phosphotransfer kinase activity"/>
    <property type="evidence" value="ECO:0007669"/>
    <property type="project" value="TreeGrafter"/>
</dbReference>
<comment type="caution">
    <text evidence="11">The sequence shown here is derived from an EMBL/GenBank/DDBJ whole genome shotgun (WGS) entry which is preliminary data.</text>
</comment>
<dbReference type="SUPFAM" id="SSF47384">
    <property type="entry name" value="Homodimeric domain of signal transducing histidine kinase"/>
    <property type="match status" value="1"/>
</dbReference>
<dbReference type="SMART" id="SM00448">
    <property type="entry name" value="REC"/>
    <property type="match status" value="1"/>
</dbReference>
<keyword evidence="5" id="KW-0418">Kinase</keyword>
<feature type="transmembrane region" description="Helical" evidence="8">
    <location>
        <begin position="340"/>
        <end position="357"/>
    </location>
</feature>
<name>A0A550BZ94_9AGAR</name>
<feature type="region of interest" description="Disordered" evidence="7">
    <location>
        <begin position="735"/>
        <end position="831"/>
    </location>
</feature>
<accession>A0A550BZ94</accession>
<dbReference type="Proteomes" id="UP000320762">
    <property type="component" value="Unassembled WGS sequence"/>
</dbReference>
<feature type="region of interest" description="Disordered" evidence="7">
    <location>
        <begin position="1104"/>
        <end position="1150"/>
    </location>
</feature>
<dbReference type="OrthoDB" id="60033at2759"/>
<dbReference type="PROSITE" id="PS50109">
    <property type="entry name" value="HIS_KIN"/>
    <property type="match status" value="1"/>
</dbReference>
<dbReference type="SMART" id="SM00387">
    <property type="entry name" value="HATPase_c"/>
    <property type="match status" value="1"/>
</dbReference>
<dbReference type="PANTHER" id="PTHR43047:SF66">
    <property type="entry name" value="HISKA"/>
    <property type="match status" value="1"/>
</dbReference>
<feature type="region of interest" description="Disordered" evidence="7">
    <location>
        <begin position="861"/>
        <end position="904"/>
    </location>
</feature>
<dbReference type="SUPFAM" id="SSF52172">
    <property type="entry name" value="CheY-like"/>
    <property type="match status" value="1"/>
</dbReference>
<evidence type="ECO:0000256" key="1">
    <source>
        <dbReference type="ARBA" id="ARBA00000085"/>
    </source>
</evidence>
<feature type="compositionally biased region" description="Polar residues" evidence="7">
    <location>
        <begin position="619"/>
        <end position="636"/>
    </location>
</feature>
<feature type="compositionally biased region" description="Low complexity" evidence="7">
    <location>
        <begin position="1131"/>
        <end position="1140"/>
    </location>
</feature>
<feature type="transmembrane region" description="Helical" evidence="8">
    <location>
        <begin position="220"/>
        <end position="241"/>
    </location>
</feature>
<evidence type="ECO:0000313" key="11">
    <source>
        <dbReference type="EMBL" id="TRM57872.1"/>
    </source>
</evidence>
<dbReference type="Pfam" id="PF00512">
    <property type="entry name" value="HisKA"/>
    <property type="match status" value="1"/>
</dbReference>
<dbReference type="CDD" id="cd00082">
    <property type="entry name" value="HisKA"/>
    <property type="match status" value="1"/>
</dbReference>
<feature type="region of interest" description="Disordered" evidence="7">
    <location>
        <begin position="606"/>
        <end position="640"/>
    </location>
</feature>
<dbReference type="GO" id="GO:0000155">
    <property type="term" value="F:phosphorelay sensor kinase activity"/>
    <property type="evidence" value="ECO:0007669"/>
    <property type="project" value="InterPro"/>
</dbReference>
<comment type="catalytic activity">
    <reaction evidence="1">
        <text>ATP + protein L-histidine = ADP + protein N-phospho-L-histidine.</text>
        <dbReference type="EC" id="2.7.13.3"/>
    </reaction>
</comment>
<feature type="compositionally biased region" description="Polar residues" evidence="7">
    <location>
        <begin position="813"/>
        <end position="824"/>
    </location>
</feature>
<protein>
    <recommendedName>
        <fullName evidence="2">histidine kinase</fullName>
        <ecNumber evidence="2">2.7.13.3</ecNumber>
    </recommendedName>
</protein>
<proteinExistence type="predicted"/>